<dbReference type="GO" id="GO:0016491">
    <property type="term" value="F:oxidoreductase activity"/>
    <property type="evidence" value="ECO:0007669"/>
    <property type="project" value="InterPro"/>
</dbReference>
<dbReference type="EMBL" id="DTGR01000012">
    <property type="protein sequence ID" value="HHS28191.1"/>
    <property type="molecule type" value="Genomic_DNA"/>
</dbReference>
<dbReference type="GO" id="GO:0046872">
    <property type="term" value="F:metal ion binding"/>
    <property type="evidence" value="ECO:0007669"/>
    <property type="project" value="UniProtKB-KW"/>
</dbReference>
<dbReference type="PROSITE" id="PS00641">
    <property type="entry name" value="COMPLEX1_75K_1"/>
    <property type="match status" value="1"/>
</dbReference>
<keyword evidence="5" id="KW-0411">Iron-sulfur</keyword>
<dbReference type="PRINTS" id="PR00419">
    <property type="entry name" value="ADXRDTASE"/>
</dbReference>
<sequence length="852" mass="92963">MRHIMVKLTINNKSVEVPEGTTILEAARQEGIKIPTLCYYQDVKPYGGCRLCVVEVTAGPRTALTASCAYPVAEGIKVQTDTERVKKVRRLVIDLLWSRSPDLPILASIAKELGVEKPSFQLGDSQCILCDLCTRVCNELENMGVIGMQGRGSKREVLNPFGELSEKCKECGSCGFVCPTKWIHEVVDIPAPCTLTCPAGINVQGYVQLINQGKYQEAVELIMEKLPMAGVLGRICPHPCEEECRRRIVDEPVAICNLKRFAADQVDLKKIKVEIAEARPEKVAVIGSGPAGLSCAYHLVRRGYKPTIFEALPVAGGMLRVGIPDYRLPKKVLDEEIEKILSLGVAIKFNQAIGRDFTLDSLFADGYKAVFLGTGCHVGMKLGIPGEDAEGVMQGVDFLRKYTLKQPFTLGKNVAVIGGGNVAIDVACSALRMGSKVTIVYRRSRDEMPAHPWEVEQATCEGVETMYLTAPLAIKAENGKVVALTCQRMELGEPDASGRRRPVPVAGSEFDLPVDMVIPAIGQRTDASYLEGTGIELTKWGTIVADEVTHETSRPGVFAAGDAQSGPWIAVGAVGGGEEAAESIDLYLRGADLRAGRSKKKKHHRPARFPVGGVIQPREAMPTLPPEYTCSCFDEISIGYSVEKAHAEASRCLNCYSDCLEKYLETGGKGVPAPKPRVLVPERGPGQRTAYDKPADEAAVKAILNKYKDEQGNMLPVLLGINRHFNWLPRPALEHVSDELHIPMAEILRVATFYNAFSLVPRGKYIISVCLGTGCFVKGSPRLLERLERELKIKSGETTEDMLFSLEPVRCIGCCALAPAVRINEDTYGRLTPDNIPKILKMYTEPLAAQGD</sequence>
<evidence type="ECO:0000259" key="7">
    <source>
        <dbReference type="PROSITE" id="PS51085"/>
    </source>
</evidence>
<dbReference type="CDD" id="cd00207">
    <property type="entry name" value="fer2"/>
    <property type="match status" value="1"/>
</dbReference>
<keyword evidence="3" id="KW-0479">Metal-binding</keyword>
<comment type="caution">
    <text evidence="9">The sequence shown here is derived from an EMBL/GenBank/DDBJ whole genome shotgun (WGS) entry which is preliminary data.</text>
</comment>
<feature type="domain" description="2Fe-2S ferredoxin-type" evidence="7">
    <location>
        <begin position="4"/>
        <end position="84"/>
    </location>
</feature>
<dbReference type="Gene3D" id="3.40.30.10">
    <property type="entry name" value="Glutaredoxin"/>
    <property type="match status" value="1"/>
</dbReference>
<evidence type="ECO:0000313" key="9">
    <source>
        <dbReference type="EMBL" id="HHS28191.1"/>
    </source>
</evidence>
<dbReference type="InterPro" id="IPR017900">
    <property type="entry name" value="4Fe4S_Fe_S_CS"/>
</dbReference>
<dbReference type="Pfam" id="PF01257">
    <property type="entry name" value="2Fe-2S_thioredx"/>
    <property type="match status" value="1"/>
</dbReference>
<dbReference type="Gene3D" id="3.50.50.60">
    <property type="entry name" value="FAD/NAD(P)-binding domain"/>
    <property type="match status" value="2"/>
</dbReference>
<dbReference type="Gene3D" id="1.10.10.1590">
    <property type="entry name" value="NADH-quinone oxidoreductase subunit E"/>
    <property type="match status" value="1"/>
</dbReference>
<evidence type="ECO:0000256" key="5">
    <source>
        <dbReference type="ARBA" id="ARBA00023014"/>
    </source>
</evidence>
<dbReference type="SUPFAM" id="SSF52833">
    <property type="entry name" value="Thioredoxin-like"/>
    <property type="match status" value="1"/>
</dbReference>
<dbReference type="InterPro" id="IPR017896">
    <property type="entry name" value="4Fe4S_Fe-S-bd"/>
</dbReference>
<dbReference type="CDD" id="cd03064">
    <property type="entry name" value="TRX_Fd_NuoE"/>
    <property type="match status" value="1"/>
</dbReference>
<dbReference type="PROSITE" id="PS51085">
    <property type="entry name" value="2FE2S_FER_2"/>
    <property type="match status" value="1"/>
</dbReference>
<dbReference type="AlphaFoldDB" id="A0A7V6DNM1"/>
<evidence type="ECO:0000256" key="6">
    <source>
        <dbReference type="ARBA" id="ARBA00034078"/>
    </source>
</evidence>
<reference evidence="9" key="1">
    <citation type="journal article" date="2020" name="mSystems">
        <title>Genome- and Community-Level Interaction Insights into Carbon Utilization and Element Cycling Functions of Hydrothermarchaeota in Hydrothermal Sediment.</title>
        <authorList>
            <person name="Zhou Z."/>
            <person name="Liu Y."/>
            <person name="Xu W."/>
            <person name="Pan J."/>
            <person name="Luo Z.H."/>
            <person name="Li M."/>
        </authorList>
    </citation>
    <scope>NUCLEOTIDE SEQUENCE [LARGE SCALE GENOMIC DNA]</scope>
    <source>
        <strain evidence="9">SpSt-767</strain>
    </source>
</reference>
<dbReference type="Pfam" id="PF14691">
    <property type="entry name" value="Fer4_20"/>
    <property type="match status" value="1"/>
</dbReference>
<evidence type="ECO:0000256" key="4">
    <source>
        <dbReference type="ARBA" id="ARBA00023004"/>
    </source>
</evidence>
<gene>
    <name evidence="9" type="ORF">ENV52_00615</name>
</gene>
<dbReference type="GO" id="GO:0051537">
    <property type="term" value="F:2 iron, 2 sulfur cluster binding"/>
    <property type="evidence" value="ECO:0007669"/>
    <property type="project" value="UniProtKB-KW"/>
</dbReference>
<dbReference type="InterPro" id="IPR036249">
    <property type="entry name" value="Thioredoxin-like_sf"/>
</dbReference>
<dbReference type="Gene3D" id="1.10.1060.10">
    <property type="entry name" value="Alpha-helical ferredoxin"/>
    <property type="match status" value="1"/>
</dbReference>
<dbReference type="PANTHER" id="PTHR42783:SF3">
    <property type="entry name" value="GLUTAMATE SYNTHASE [NADPH] SMALL CHAIN-RELATED"/>
    <property type="match status" value="1"/>
</dbReference>
<dbReference type="PANTHER" id="PTHR42783">
    <property type="entry name" value="GLUTAMATE SYNTHASE [NADPH] SMALL CHAIN"/>
    <property type="match status" value="1"/>
</dbReference>
<dbReference type="InterPro" id="IPR036010">
    <property type="entry name" value="2Fe-2S_ferredoxin-like_sf"/>
</dbReference>
<feature type="domain" description="4Fe-4S ferredoxin-type" evidence="8">
    <location>
        <begin position="158"/>
        <end position="189"/>
    </location>
</feature>
<keyword evidence="2" id="KW-0001">2Fe-2S</keyword>
<dbReference type="InterPro" id="IPR042128">
    <property type="entry name" value="NuoE_dom"/>
</dbReference>
<proteinExistence type="inferred from homology"/>
<dbReference type="Gene3D" id="3.10.20.740">
    <property type="match status" value="1"/>
</dbReference>
<dbReference type="GO" id="GO:0008137">
    <property type="term" value="F:NADH dehydrogenase (ubiquinone) activity"/>
    <property type="evidence" value="ECO:0007669"/>
    <property type="project" value="InterPro"/>
</dbReference>
<dbReference type="PROSITE" id="PS00198">
    <property type="entry name" value="4FE4S_FER_1"/>
    <property type="match status" value="1"/>
</dbReference>
<keyword evidence="4" id="KW-0408">Iron</keyword>
<dbReference type="GO" id="GO:0042773">
    <property type="term" value="P:ATP synthesis coupled electron transport"/>
    <property type="evidence" value="ECO:0007669"/>
    <property type="project" value="InterPro"/>
</dbReference>
<dbReference type="GO" id="GO:0016020">
    <property type="term" value="C:membrane"/>
    <property type="evidence" value="ECO:0007669"/>
    <property type="project" value="InterPro"/>
</dbReference>
<dbReference type="Pfam" id="PF13510">
    <property type="entry name" value="Fer2_4"/>
    <property type="match status" value="1"/>
</dbReference>
<dbReference type="Pfam" id="PF07992">
    <property type="entry name" value="Pyr_redox_2"/>
    <property type="match status" value="1"/>
</dbReference>
<dbReference type="InterPro" id="IPR001041">
    <property type="entry name" value="2Fe-2S_ferredoxin-type"/>
</dbReference>
<dbReference type="PROSITE" id="PS51379">
    <property type="entry name" value="4FE4S_FER_2"/>
    <property type="match status" value="1"/>
</dbReference>
<evidence type="ECO:0000256" key="2">
    <source>
        <dbReference type="ARBA" id="ARBA00022714"/>
    </source>
</evidence>
<dbReference type="SUPFAM" id="SSF46548">
    <property type="entry name" value="alpha-helical ferredoxin"/>
    <property type="match status" value="2"/>
</dbReference>
<comment type="similarity">
    <text evidence="1">Belongs to the complex I 24 kDa subunit family.</text>
</comment>
<dbReference type="InterPro" id="IPR036188">
    <property type="entry name" value="FAD/NAD-bd_sf"/>
</dbReference>
<dbReference type="SUPFAM" id="SSF54292">
    <property type="entry name" value="2Fe-2S ferredoxin-like"/>
    <property type="match status" value="1"/>
</dbReference>
<dbReference type="InterPro" id="IPR000283">
    <property type="entry name" value="NADH_UbQ_OxRdtase_75kDa_su_CS"/>
</dbReference>
<comment type="cofactor">
    <cofactor evidence="6">
        <name>[2Fe-2S] cluster</name>
        <dbReference type="ChEBI" id="CHEBI:190135"/>
    </cofactor>
</comment>
<dbReference type="InterPro" id="IPR023753">
    <property type="entry name" value="FAD/NAD-binding_dom"/>
</dbReference>
<dbReference type="InterPro" id="IPR009051">
    <property type="entry name" value="Helical_ferredxn"/>
</dbReference>
<dbReference type="SUPFAM" id="SSF51971">
    <property type="entry name" value="Nucleotide-binding domain"/>
    <property type="match status" value="1"/>
</dbReference>
<name>A0A7V6DNM1_9BACT</name>
<dbReference type="Pfam" id="PF12838">
    <property type="entry name" value="Fer4_7"/>
    <property type="match status" value="1"/>
</dbReference>
<organism evidence="9">
    <name type="scientific">Desulfobacca acetoxidans</name>
    <dbReference type="NCBI Taxonomy" id="60893"/>
    <lineage>
        <taxon>Bacteria</taxon>
        <taxon>Pseudomonadati</taxon>
        <taxon>Thermodesulfobacteriota</taxon>
        <taxon>Desulfobaccia</taxon>
        <taxon>Desulfobaccales</taxon>
        <taxon>Desulfobaccaceae</taxon>
        <taxon>Desulfobacca</taxon>
    </lineage>
</organism>
<accession>A0A7V6DNM1</accession>
<dbReference type="FunFam" id="3.40.30.10:FF:000015">
    <property type="entry name" value="NADH-quinone oxidoreductase subunit E"/>
    <property type="match status" value="1"/>
</dbReference>
<dbReference type="InterPro" id="IPR041921">
    <property type="entry name" value="NuoE_N"/>
</dbReference>
<dbReference type="InterPro" id="IPR028261">
    <property type="entry name" value="DPD_II"/>
</dbReference>
<evidence type="ECO:0000259" key="8">
    <source>
        <dbReference type="PROSITE" id="PS51379"/>
    </source>
</evidence>
<evidence type="ECO:0000256" key="1">
    <source>
        <dbReference type="ARBA" id="ARBA00010643"/>
    </source>
</evidence>
<protein>
    <submittedName>
        <fullName evidence="9">2Fe-2S iron-sulfur cluster binding domain-containing protein</fullName>
    </submittedName>
</protein>
<dbReference type="SUPFAM" id="SSF54862">
    <property type="entry name" value="4Fe-4S ferredoxins"/>
    <property type="match status" value="1"/>
</dbReference>
<evidence type="ECO:0000256" key="3">
    <source>
        <dbReference type="ARBA" id="ARBA00022723"/>
    </source>
</evidence>